<accession>A0A7J7KXM3</accession>
<organism evidence="3 4">
    <name type="scientific">Kingdonia uniflora</name>
    <dbReference type="NCBI Taxonomy" id="39325"/>
    <lineage>
        <taxon>Eukaryota</taxon>
        <taxon>Viridiplantae</taxon>
        <taxon>Streptophyta</taxon>
        <taxon>Embryophyta</taxon>
        <taxon>Tracheophyta</taxon>
        <taxon>Spermatophyta</taxon>
        <taxon>Magnoliopsida</taxon>
        <taxon>Ranunculales</taxon>
        <taxon>Circaeasteraceae</taxon>
        <taxon>Kingdonia</taxon>
    </lineage>
</organism>
<evidence type="ECO:0000313" key="3">
    <source>
        <dbReference type="EMBL" id="KAF6135052.1"/>
    </source>
</evidence>
<dbReference type="EMBL" id="JACGCM010002815">
    <property type="protein sequence ID" value="KAF6135052.1"/>
    <property type="molecule type" value="Genomic_DNA"/>
</dbReference>
<feature type="coiled-coil region" evidence="1">
    <location>
        <begin position="496"/>
        <end position="544"/>
    </location>
</feature>
<keyword evidence="1" id="KW-0175">Coiled coil</keyword>
<reference evidence="3 4" key="1">
    <citation type="journal article" date="2020" name="IScience">
        <title>Genome Sequencing of the Endangered Kingdonia uniflora (Circaeasteraceae, Ranunculales) Reveals Potential Mechanisms of Evolutionary Specialization.</title>
        <authorList>
            <person name="Sun Y."/>
            <person name="Deng T."/>
            <person name="Zhang A."/>
            <person name="Moore M.J."/>
            <person name="Landis J.B."/>
            <person name="Lin N."/>
            <person name="Zhang H."/>
            <person name="Zhang X."/>
            <person name="Huang J."/>
            <person name="Zhang X."/>
            <person name="Sun H."/>
            <person name="Wang H."/>
        </authorList>
    </citation>
    <scope>NUCLEOTIDE SEQUENCE [LARGE SCALE GENOMIC DNA]</scope>
    <source>
        <strain evidence="3">TB1705</strain>
        <tissue evidence="3">Leaf</tissue>
    </source>
</reference>
<feature type="coiled-coil region" evidence="1">
    <location>
        <begin position="89"/>
        <end position="121"/>
    </location>
</feature>
<proteinExistence type="predicted"/>
<evidence type="ECO:0000313" key="4">
    <source>
        <dbReference type="Proteomes" id="UP000541444"/>
    </source>
</evidence>
<name>A0A7J7KXM3_9MAGN</name>
<evidence type="ECO:0000256" key="2">
    <source>
        <dbReference type="SAM" id="MobiDB-lite"/>
    </source>
</evidence>
<gene>
    <name evidence="3" type="ORF">GIB67_014101</name>
</gene>
<dbReference type="AlphaFoldDB" id="A0A7J7KXM3"/>
<evidence type="ECO:0000256" key="1">
    <source>
        <dbReference type="SAM" id="Coils"/>
    </source>
</evidence>
<feature type="coiled-coil region" evidence="1">
    <location>
        <begin position="415"/>
        <end position="470"/>
    </location>
</feature>
<feature type="compositionally biased region" description="Basic residues" evidence="2">
    <location>
        <begin position="192"/>
        <end position="204"/>
    </location>
</feature>
<comment type="caution">
    <text evidence="3">The sequence shown here is derived from an EMBL/GenBank/DDBJ whole genome shotgun (WGS) entry which is preliminary data.</text>
</comment>
<feature type="region of interest" description="Disordered" evidence="2">
    <location>
        <begin position="188"/>
        <end position="208"/>
    </location>
</feature>
<keyword evidence="4" id="KW-1185">Reference proteome</keyword>
<sequence length="644" mass="73401">MQRAHQKRAMATSDPAYANVMEIPACVVGTSSSLVRRPRIKKMVPSSEQTAPVQIPSVGTERVDTDLSVAWKSAVEILKLASANRGELVRQHDAEKAALRAQFEQEKKDKFEKEAAATKQEVEGKYGEIIFLGDDASPVAEKTPAPPVADDPTKKEVVPLRRKVIEMEKALSRARDYINRTQQQRLQVSQSRLKKQITPKRGKRATNTDHERQIADVIAFYGGELERVENEFRRYITSYGKNVEVENDKVENMWFAKGNKGGGGSTSKLRAEEFEEEEVEDLLPHTRHKTHPQEVEHKEWDKLAALSASNKKLSAKLQQCPLAVEKMTLLNSKLESKMLELQSQLNTVTVELSCKDAVILTANNEAELWKESLKKKKLETMSANQQVLDLLSTIKTQKNDLLSYQSVVTNNTDLLKKQDAEIRHMRERLKKLNWDLPEARDSCQKKNDRAKSHEEACSKRNRELNEAINKYNLWIADLDRGKQALVLECMQGNKVFEELHVKYKELQRMMDAAEAEINYSREEKKSLEARCKDLEDELNKVKIKFCEATLLIVDSATLCAMVMLHADVEKFRTERESILAATTEYITKYDLQLARLSYIDNLMMRVMKLLNAPSTVVHAAIPFPVLLSSGLRKSLNVVRPMREQ</sequence>
<dbReference type="Proteomes" id="UP000541444">
    <property type="component" value="Unassembled WGS sequence"/>
</dbReference>
<protein>
    <submittedName>
        <fullName evidence="3">Uncharacterized protein</fullName>
    </submittedName>
</protein>
<feature type="coiled-coil region" evidence="1">
    <location>
        <begin position="324"/>
        <end position="351"/>
    </location>
</feature>